<reference evidence="3" key="1">
    <citation type="journal article" date="2010" name="Stand. Genomic Sci.">
        <title>Complete genome sequence of Sulfurimonas autotrophica type strain (OK10).</title>
        <authorList>
            <person name="Sikorski J."/>
            <person name="Munk C."/>
            <person name="Lapidus A."/>
            <person name="Djao O."/>
            <person name="Lucas S."/>
            <person name="Glavina Del Rio T."/>
            <person name="Nolan M."/>
            <person name="Tice H."/>
            <person name="Han C."/>
            <person name="Cheng J."/>
            <person name="Tapia R."/>
            <person name="Goodwin L."/>
            <person name="Pitluck S."/>
            <person name="Liolios K."/>
            <person name="Ivanova N."/>
            <person name="Mavromatis K."/>
            <person name="Mikhailova N."/>
            <person name="Pati A."/>
            <person name="Sims D."/>
            <person name="Meincke L."/>
            <person name="Brettin T."/>
            <person name="Detter J."/>
            <person name="Chen A."/>
            <person name="Palaniappan K."/>
            <person name="Land M."/>
            <person name="Hauser L."/>
            <person name="Chang Y."/>
            <person name="Jeffries C."/>
            <person name="Rohde M."/>
            <person name="Lang E."/>
            <person name="Spring S."/>
            <person name="Goker M."/>
            <person name="Woyke T."/>
            <person name="Bristow J."/>
            <person name="Eisen J."/>
            <person name="Markowitz V."/>
            <person name="Hugenholtz P."/>
            <person name="Kyrpides N."/>
            <person name="Klenk H."/>
        </authorList>
    </citation>
    <scope>NUCLEOTIDE SEQUENCE [LARGE SCALE GENOMIC DNA]</scope>
    <source>
        <strain evidence="3">ATCC BAA-671 / DSM 16294 / JCM 11897 / OK10</strain>
    </source>
</reference>
<name>E0UTC3_SULAO</name>
<dbReference type="RefSeq" id="WP_013325982.1">
    <property type="nucleotide sequence ID" value="NC_014506.1"/>
</dbReference>
<dbReference type="KEGG" id="sua:Saut_0177"/>
<dbReference type="EMBL" id="CP002205">
    <property type="protein sequence ID" value="ADN08226.1"/>
    <property type="molecule type" value="Genomic_DNA"/>
</dbReference>
<evidence type="ECO:0000313" key="2">
    <source>
        <dbReference type="EMBL" id="ADN08226.1"/>
    </source>
</evidence>
<proteinExistence type="predicted"/>
<evidence type="ECO:0000259" key="1">
    <source>
        <dbReference type="Pfam" id="PF16289"/>
    </source>
</evidence>
<evidence type="ECO:0000313" key="3">
    <source>
        <dbReference type="Proteomes" id="UP000007803"/>
    </source>
</evidence>
<dbReference type="AlphaFoldDB" id="E0UTC3"/>
<organism evidence="2 3">
    <name type="scientific">Sulfurimonas autotrophica (strain ATCC BAA-671 / DSM 16294 / JCM 11897 / OK10)</name>
    <dbReference type="NCBI Taxonomy" id="563040"/>
    <lineage>
        <taxon>Bacteria</taxon>
        <taxon>Pseudomonadati</taxon>
        <taxon>Campylobacterota</taxon>
        <taxon>Epsilonproteobacteria</taxon>
        <taxon>Campylobacterales</taxon>
        <taxon>Sulfurimonadaceae</taxon>
        <taxon>Sulfurimonas</taxon>
    </lineage>
</organism>
<protein>
    <recommendedName>
        <fullName evidence="1">DUF4935 domain-containing protein</fullName>
    </recommendedName>
</protein>
<dbReference type="HOGENOM" id="CLU_905838_0_0_7"/>
<dbReference type="Proteomes" id="UP000007803">
    <property type="component" value="Chromosome"/>
</dbReference>
<dbReference type="STRING" id="563040.Saut_0177"/>
<sequence length="337" mass="39388">MSKNIIMIDTCVWIDLAKNPALKPLTLAIKQLIDSNELKIITTKIIKEEFLNNKDKLVEIGRKKISQNIKNLKSLIHEHSTVSNKEDALKGLDDINHKLPTMVDSISEHTNLIWEVLESSEELELTDEIKLISAQKAYKKEAPFHNGKNNMADSMLIELFFSHLNETDSFYFISHNKNEFSSKADTRKAHEGFNEYFFKENVHYSLDLYNTINEIFPGTLEEIEIEESWFDEGRGFFDIIEYTNEFCDRIWYNRHLNLRYKIESGMHEVVDEKGYDSYNPNQTVKYIWEGALESAARMEALYGDKLEPMDDFEWGMLNGKLSALRWVLGDEWDMLDT</sequence>
<keyword evidence="3" id="KW-1185">Reference proteome</keyword>
<dbReference type="eggNOG" id="ENOG502Z8CJ">
    <property type="taxonomic scope" value="Bacteria"/>
</dbReference>
<feature type="domain" description="DUF4935" evidence="1">
    <location>
        <begin position="6"/>
        <end position="180"/>
    </location>
</feature>
<gene>
    <name evidence="2" type="ordered locus">Saut_0177</name>
</gene>
<accession>E0UTC3</accession>
<dbReference type="OrthoDB" id="8685584at2"/>
<dbReference type="Pfam" id="PF16289">
    <property type="entry name" value="PIN_12"/>
    <property type="match status" value="1"/>
</dbReference>
<dbReference type="InterPro" id="IPR032557">
    <property type="entry name" value="DUF4935"/>
</dbReference>